<gene>
    <name evidence="3" type="ORF">A3F84_21585</name>
</gene>
<reference evidence="3 4" key="1">
    <citation type="journal article" date="2016" name="Nat. Commun.">
        <title>Thousands of microbial genomes shed light on interconnected biogeochemical processes in an aquifer system.</title>
        <authorList>
            <person name="Anantharaman K."/>
            <person name="Brown C.T."/>
            <person name="Hug L.A."/>
            <person name="Sharon I."/>
            <person name="Castelle C.J."/>
            <person name="Probst A.J."/>
            <person name="Thomas B.C."/>
            <person name="Singh A."/>
            <person name="Wilkins M.J."/>
            <person name="Karaoz U."/>
            <person name="Brodie E.L."/>
            <person name="Williams K.H."/>
            <person name="Hubbard S.S."/>
            <person name="Banfield J.F."/>
        </authorList>
    </citation>
    <scope>NUCLEOTIDE SEQUENCE [LARGE SCALE GENOMIC DNA]</scope>
    <source>
        <strain evidence="4">RIFCSPLOWO2_12_FULL_64_10</strain>
    </source>
</reference>
<dbReference type="InterPro" id="IPR027383">
    <property type="entry name" value="Znf_put"/>
</dbReference>
<feature type="transmembrane region" description="Helical" evidence="1">
    <location>
        <begin position="88"/>
        <end position="105"/>
    </location>
</feature>
<keyword evidence="1" id="KW-0472">Membrane</keyword>
<comment type="caution">
    <text evidence="3">The sequence shown here is derived from an EMBL/GenBank/DDBJ whole genome shotgun (WGS) entry which is preliminary data.</text>
</comment>
<organism evidence="3 4">
    <name type="scientific">Handelsmanbacteria sp. (strain RIFCSPLOWO2_12_FULL_64_10)</name>
    <dbReference type="NCBI Taxonomy" id="1817868"/>
    <lineage>
        <taxon>Bacteria</taxon>
        <taxon>Candidatus Handelsmaniibacteriota</taxon>
    </lineage>
</organism>
<sequence length="198" mass="21829">MNCGTYQSLILDYLEGALPPEGARHLEAHVAGCPACQMELMLAQKIEGALAGRRLRMPPENFTARVLAAVAGERVIAGTFWSQMLPPMAYAASILALILGLSRYLPYLSNLYEAWSDRLETLALILGLRGVEPEEEPGRMDALLQSLQEIAASASAYLSVYREEISWLYTAHASTVHLTLAALALVWMVYDYRQGARE</sequence>
<dbReference type="Gene3D" id="1.10.10.1320">
    <property type="entry name" value="Anti-sigma factor, zinc-finger domain"/>
    <property type="match status" value="1"/>
</dbReference>
<keyword evidence="1" id="KW-0812">Transmembrane</keyword>
<evidence type="ECO:0000256" key="1">
    <source>
        <dbReference type="SAM" id="Phobius"/>
    </source>
</evidence>
<protein>
    <recommendedName>
        <fullName evidence="2">Putative zinc-finger domain-containing protein</fullName>
    </recommendedName>
</protein>
<accession>A0A1F6C213</accession>
<dbReference type="InterPro" id="IPR041916">
    <property type="entry name" value="Anti_sigma_zinc_sf"/>
</dbReference>
<evidence type="ECO:0000313" key="4">
    <source>
        <dbReference type="Proteomes" id="UP000178606"/>
    </source>
</evidence>
<dbReference type="EMBL" id="MFKF01000441">
    <property type="protein sequence ID" value="OGG43229.1"/>
    <property type="molecule type" value="Genomic_DNA"/>
</dbReference>
<dbReference type="Pfam" id="PF13490">
    <property type="entry name" value="zf-HC2"/>
    <property type="match status" value="1"/>
</dbReference>
<feature type="transmembrane region" description="Helical" evidence="1">
    <location>
        <begin position="167"/>
        <end position="190"/>
    </location>
</feature>
<name>A0A1F6C213_HANXR</name>
<keyword evidence="1" id="KW-1133">Transmembrane helix</keyword>
<dbReference type="Proteomes" id="UP000178606">
    <property type="component" value="Unassembled WGS sequence"/>
</dbReference>
<evidence type="ECO:0000259" key="2">
    <source>
        <dbReference type="Pfam" id="PF13490"/>
    </source>
</evidence>
<evidence type="ECO:0000313" key="3">
    <source>
        <dbReference type="EMBL" id="OGG43229.1"/>
    </source>
</evidence>
<proteinExistence type="predicted"/>
<feature type="domain" description="Putative zinc-finger" evidence="2">
    <location>
        <begin position="3"/>
        <end position="37"/>
    </location>
</feature>
<dbReference type="AlphaFoldDB" id="A0A1F6C213"/>